<dbReference type="Proteomes" id="UP000807342">
    <property type="component" value="Unassembled WGS sequence"/>
</dbReference>
<protein>
    <submittedName>
        <fullName evidence="1">Uncharacterized protein</fullName>
    </submittedName>
</protein>
<organism evidence="1 2">
    <name type="scientific">Macrolepiota fuliginosa MF-IS2</name>
    <dbReference type="NCBI Taxonomy" id="1400762"/>
    <lineage>
        <taxon>Eukaryota</taxon>
        <taxon>Fungi</taxon>
        <taxon>Dikarya</taxon>
        <taxon>Basidiomycota</taxon>
        <taxon>Agaricomycotina</taxon>
        <taxon>Agaricomycetes</taxon>
        <taxon>Agaricomycetidae</taxon>
        <taxon>Agaricales</taxon>
        <taxon>Agaricineae</taxon>
        <taxon>Agaricaceae</taxon>
        <taxon>Macrolepiota</taxon>
    </lineage>
</organism>
<keyword evidence="2" id="KW-1185">Reference proteome</keyword>
<proteinExistence type="predicted"/>
<gene>
    <name evidence="1" type="ORF">P691DRAFT_764633</name>
</gene>
<evidence type="ECO:0000313" key="1">
    <source>
        <dbReference type="EMBL" id="KAF9443056.1"/>
    </source>
</evidence>
<reference evidence="1" key="1">
    <citation type="submission" date="2020-11" db="EMBL/GenBank/DDBJ databases">
        <authorList>
            <consortium name="DOE Joint Genome Institute"/>
            <person name="Ahrendt S."/>
            <person name="Riley R."/>
            <person name="Andreopoulos W."/>
            <person name="Labutti K."/>
            <person name="Pangilinan J."/>
            <person name="Ruiz-Duenas F.J."/>
            <person name="Barrasa J.M."/>
            <person name="Sanchez-Garcia M."/>
            <person name="Camarero S."/>
            <person name="Miyauchi S."/>
            <person name="Serrano A."/>
            <person name="Linde D."/>
            <person name="Babiker R."/>
            <person name="Drula E."/>
            <person name="Ayuso-Fernandez I."/>
            <person name="Pacheco R."/>
            <person name="Padilla G."/>
            <person name="Ferreira P."/>
            <person name="Barriuso J."/>
            <person name="Kellner H."/>
            <person name="Castanera R."/>
            <person name="Alfaro M."/>
            <person name="Ramirez L."/>
            <person name="Pisabarro A.G."/>
            <person name="Kuo A."/>
            <person name="Tritt A."/>
            <person name="Lipzen A."/>
            <person name="He G."/>
            <person name="Yan M."/>
            <person name="Ng V."/>
            <person name="Cullen D."/>
            <person name="Martin F."/>
            <person name="Rosso M.-N."/>
            <person name="Henrissat B."/>
            <person name="Hibbett D."/>
            <person name="Martinez A.T."/>
            <person name="Grigoriev I.V."/>
        </authorList>
    </citation>
    <scope>NUCLEOTIDE SEQUENCE</scope>
    <source>
        <strain evidence="1">MF-IS2</strain>
    </source>
</reference>
<evidence type="ECO:0000313" key="2">
    <source>
        <dbReference type="Proteomes" id="UP000807342"/>
    </source>
</evidence>
<name>A0A9P5X576_9AGAR</name>
<accession>A0A9P5X576</accession>
<sequence length="146" mass="14987">MSPSNTHAIIQHSTTVCSRVAAHSTGLFALDIVLIPLRHPSTSPAGIKSDDGQVHIRANVAVAAGGEGESAISDSQQESADGFPSDFASNCVPALSALNLQSYARSSASWCITVPGLSKAQVTVELGQSFTICSRRQAQGGPISPG</sequence>
<dbReference type="EMBL" id="MU151525">
    <property type="protein sequence ID" value="KAF9443056.1"/>
    <property type="molecule type" value="Genomic_DNA"/>
</dbReference>
<comment type="caution">
    <text evidence="1">The sequence shown here is derived from an EMBL/GenBank/DDBJ whole genome shotgun (WGS) entry which is preliminary data.</text>
</comment>
<dbReference type="AlphaFoldDB" id="A0A9P5X576"/>